<evidence type="ECO:0000256" key="2">
    <source>
        <dbReference type="SAM" id="Coils"/>
    </source>
</evidence>
<feature type="compositionally biased region" description="Acidic residues" evidence="3">
    <location>
        <begin position="121"/>
        <end position="131"/>
    </location>
</feature>
<organism evidence="4 5">
    <name type="scientific">Sphagnum jensenii</name>
    <dbReference type="NCBI Taxonomy" id="128206"/>
    <lineage>
        <taxon>Eukaryota</taxon>
        <taxon>Viridiplantae</taxon>
        <taxon>Streptophyta</taxon>
        <taxon>Embryophyta</taxon>
        <taxon>Bryophyta</taxon>
        <taxon>Sphagnophytina</taxon>
        <taxon>Sphagnopsida</taxon>
        <taxon>Sphagnales</taxon>
        <taxon>Sphagnaceae</taxon>
        <taxon>Sphagnum</taxon>
    </lineage>
</organism>
<feature type="region of interest" description="Disordered" evidence="3">
    <location>
        <begin position="203"/>
        <end position="317"/>
    </location>
</feature>
<comment type="similarity">
    <text evidence="1">Belongs to the TCP10 family.</text>
</comment>
<dbReference type="PANTHER" id="PTHR10331:SF6">
    <property type="entry name" value="SPINDLE ASSEMBLY ABNORMAL 4"/>
    <property type="match status" value="1"/>
</dbReference>
<dbReference type="PANTHER" id="PTHR10331">
    <property type="entry name" value="T COMPLEX PROTEIN 10"/>
    <property type="match status" value="1"/>
</dbReference>
<feature type="compositionally biased region" description="Basic and acidic residues" evidence="3">
    <location>
        <begin position="132"/>
        <end position="142"/>
    </location>
</feature>
<evidence type="ECO:0000313" key="4">
    <source>
        <dbReference type="EMBL" id="CAK9861038.1"/>
    </source>
</evidence>
<feature type="coiled-coil region" evidence="2">
    <location>
        <begin position="321"/>
        <end position="362"/>
    </location>
</feature>
<feature type="compositionally biased region" description="Basic and acidic residues" evidence="3">
    <location>
        <begin position="271"/>
        <end position="286"/>
    </location>
</feature>
<feature type="region of interest" description="Disordered" evidence="3">
    <location>
        <begin position="101"/>
        <end position="142"/>
    </location>
</feature>
<evidence type="ECO:0000256" key="1">
    <source>
        <dbReference type="ARBA" id="ARBA00005627"/>
    </source>
</evidence>
<feature type="coiled-coil region" evidence="2">
    <location>
        <begin position="402"/>
        <end position="454"/>
    </location>
</feature>
<name>A0ABP1AEW0_9BRYO</name>
<reference evidence="4" key="1">
    <citation type="submission" date="2024-03" db="EMBL/GenBank/DDBJ databases">
        <authorList>
            <consortium name="ELIXIR-Norway"/>
            <consortium name="Elixir Norway"/>
        </authorList>
    </citation>
    <scope>NUCLEOTIDE SEQUENCE</scope>
</reference>
<accession>A0ABP1AEW0</accession>
<feature type="compositionally biased region" description="Low complexity" evidence="3">
    <location>
        <begin position="221"/>
        <end position="247"/>
    </location>
</feature>
<protein>
    <submittedName>
        <fullName evidence="4">Uncharacterized protein</fullName>
    </submittedName>
</protein>
<evidence type="ECO:0000313" key="5">
    <source>
        <dbReference type="Proteomes" id="UP001497522"/>
    </source>
</evidence>
<proteinExistence type="inferred from homology"/>
<feature type="compositionally biased region" description="Acidic residues" evidence="3">
    <location>
        <begin position="207"/>
        <end position="219"/>
    </location>
</feature>
<dbReference type="InterPro" id="IPR026581">
    <property type="entry name" value="TCP10L/CENPJ"/>
</dbReference>
<feature type="compositionally biased region" description="Basic and acidic residues" evidence="3">
    <location>
        <begin position="298"/>
        <end position="311"/>
    </location>
</feature>
<gene>
    <name evidence="4" type="ORF">CSSPJE1EN2_LOCUS4033</name>
</gene>
<keyword evidence="5" id="KW-1185">Reference proteome</keyword>
<sequence>MTTSTNAATTTTKWVGSKLQWEGPRIKTANNRSMPKSPVKTELLLPSSLQQSHKLLEVLEMEEFEVLERRLRSSLRGRQGTDEAANTTTTTTAAAVMRISASSSQDKIALSKKKSPSVNVVDDDGDDDDDESKQKTDGNADLHHLQEHHEIVEFDDDNNWCDEFLSKIRGGHENTTTDRNGNAPPPMHAATAKYEPTTKVVTSAAAEAEEKEEEEEEEAPLVSSSSLVQSFFGFPKPRTNNNHNNGGNRRGKGVLEGEAKAAKAKHTGRGGGKDGRTGDQSAEKAAKAAKQSQGGGGRGEDRHEEERHRQEDEEDALCNKVEALGAEITSFKRENKRLEKLAKESEENLARLVREKAEWENHMKAFQVHQEEEMLKLKKERQLLDTRSRAMLGLPTIQRKEVEELKARLATEQTEHHEKEKRWRLTTTRLRQINEDLSKQVQELSDEVKRYEICLLHNWDEQEPPTVEVAHLYMNSQGKAGNKFVTSSTNTTPAADENKNILQTPCNPVGGFGFPREKHEPSSENSEVLKPVKVPYEVGLLTEQAKLLSQIYSRPGKNNDTIVEKQRRVQLGQFNPNFSNWRRGV</sequence>
<dbReference type="Proteomes" id="UP001497522">
    <property type="component" value="Chromosome 11"/>
</dbReference>
<keyword evidence="2" id="KW-0175">Coiled coil</keyword>
<dbReference type="EMBL" id="OZ023712">
    <property type="protein sequence ID" value="CAK9861038.1"/>
    <property type="molecule type" value="Genomic_DNA"/>
</dbReference>
<evidence type="ECO:0000256" key="3">
    <source>
        <dbReference type="SAM" id="MobiDB-lite"/>
    </source>
</evidence>